<dbReference type="PROSITE" id="PS50887">
    <property type="entry name" value="GGDEF"/>
    <property type="match status" value="1"/>
</dbReference>
<dbReference type="CDD" id="cd00130">
    <property type="entry name" value="PAS"/>
    <property type="match status" value="1"/>
</dbReference>
<feature type="region of interest" description="Disordered" evidence="1">
    <location>
        <begin position="1"/>
        <end position="27"/>
    </location>
</feature>
<dbReference type="NCBIfam" id="TIGR00254">
    <property type="entry name" value="GGDEF"/>
    <property type="match status" value="1"/>
</dbReference>
<reference evidence="6 7" key="1">
    <citation type="submission" date="2019-03" db="EMBL/GenBank/DDBJ databases">
        <title>Genomic Encyclopedia of Type Strains, Phase III (KMG-III): the genomes of soil and plant-associated and newly described type strains.</title>
        <authorList>
            <person name="Whitman W."/>
        </authorList>
    </citation>
    <scope>NUCLEOTIDE SEQUENCE [LARGE SCALE GENOMIC DNA]</scope>
    <source>
        <strain evidence="6 7">CGMCC 1.7660</strain>
    </source>
</reference>
<comment type="caution">
    <text evidence="6">The sequence shown here is derived from an EMBL/GenBank/DDBJ whole genome shotgun (WGS) entry which is preliminary data.</text>
</comment>
<dbReference type="InterPro" id="IPR000700">
    <property type="entry name" value="PAS-assoc_C"/>
</dbReference>
<gene>
    <name evidence="6" type="ORF">A8950_2657</name>
</gene>
<dbReference type="InterPro" id="IPR035965">
    <property type="entry name" value="PAS-like_dom_sf"/>
</dbReference>
<dbReference type="CDD" id="cd01948">
    <property type="entry name" value="EAL"/>
    <property type="match status" value="1"/>
</dbReference>
<evidence type="ECO:0000259" key="4">
    <source>
        <dbReference type="PROSITE" id="PS50883"/>
    </source>
</evidence>
<name>A0A4R6WND1_9PROT</name>
<dbReference type="Gene3D" id="3.20.20.450">
    <property type="entry name" value="EAL domain"/>
    <property type="match status" value="1"/>
</dbReference>
<dbReference type="InterPro" id="IPR052155">
    <property type="entry name" value="Biofilm_reg_signaling"/>
</dbReference>
<feature type="transmembrane region" description="Helical" evidence="2">
    <location>
        <begin position="33"/>
        <end position="49"/>
    </location>
</feature>
<dbReference type="PROSITE" id="PS50113">
    <property type="entry name" value="PAC"/>
    <property type="match status" value="1"/>
</dbReference>
<dbReference type="EMBL" id="SNYW01000010">
    <property type="protein sequence ID" value="TDQ80790.1"/>
    <property type="molecule type" value="Genomic_DNA"/>
</dbReference>
<sequence length="1039" mass="113688">MDQVSQQEQASPHRQARPAKPGGKARRVGPTQLAAVVLILLVALAHLMAPDQLERMERLLLDWRFLIRGPEAPSGDVVIVAYDEVSIRHFGRWPPSRTLLAEAIDRVSAEGAAAIALDYLFLEPQQSASHEIRDFLGRVITGLPGDDPLRAEARRIAEDDAADRRLADSIARAGNVVLAFAYSPDAGIAEIPDEVVDWAIVRNSGACAQPNVVEIAARLQAPIPSLAGSAALGGNVNVNFDVDGAPRFEFMTSAIDGYCFAPLSLAGTAVMREIPWTEVGVAFGQHVSLAGSEVAIDLENQVMVNYFGPGGTIRTFSFGDVISGRLPLNVFDGKLVFFGTNFLGGTDQFRSPFDLTLSGVERHATIAERLLHGGSIVRPAGSLYLSLAAILVLGGLAAFLARKLAAGPGVAANAGLALGWFVASYVALFPFGIWVNALYPIAAILLGTALQIAVRAVEEERQRRAAQADLLRSEERYALAARGANDGLWDWDMLAGTFYTSPRWQQMLGLRAERMSNLPGDWFDRVHRDDIDILRAAIDAHLSGSSAHLEQELRMRHADGEDRWVTVRGMAVRDADGRAARFAGSMTDITARKLAERQLMFNALHSHLTGLPNRALLIDRTDQALQLWSRDRNADVILAVLDLDRFGHFNESLGQRVGDDILIMLARNLEAVMRPDDTLAHLGEDEFAITRFAAGNVEAQVEELIATLKSVLGQRLEIGDRLLEIEASIGVVIASQAAGAAADELLRDANLALYRAKAQGRNQVVRFEPSMHQSAMKRFGLEADLKRAIAAGDQLELFYQPIIELKDGRLHGFEALIRWRHPERGMISPVDFIPLAEDTDMIVEIGRRSIMEAARQIAAWMPAEGDPPQIAVNVSGKQFMAAGLLEDIERTLQKTGIPKGSLKLEVTESLIMDNPERTAEILRKVITMGCKVSIDDFGTGYSSLSHLHRFPFNTLKIDRSFVMRIAESREGLEIVRVISSLAHILERDVVAEGVETEEQAALLAKLGIQYGQGYFWSKPLPATEASVFLAKNRQKFQKS</sequence>
<dbReference type="SMART" id="SM00086">
    <property type="entry name" value="PAC"/>
    <property type="match status" value="1"/>
</dbReference>
<feature type="transmembrane region" description="Helical" evidence="2">
    <location>
        <begin position="383"/>
        <end position="401"/>
    </location>
</feature>
<dbReference type="Gene3D" id="3.30.70.270">
    <property type="match status" value="1"/>
</dbReference>
<evidence type="ECO:0000313" key="7">
    <source>
        <dbReference type="Proteomes" id="UP000295783"/>
    </source>
</evidence>
<keyword evidence="7" id="KW-1185">Reference proteome</keyword>
<dbReference type="InterPro" id="IPR013655">
    <property type="entry name" value="PAS_fold_3"/>
</dbReference>
<organism evidence="6 7">
    <name type="scientific">Dongia mobilis</name>
    <dbReference type="NCBI Taxonomy" id="578943"/>
    <lineage>
        <taxon>Bacteria</taxon>
        <taxon>Pseudomonadati</taxon>
        <taxon>Pseudomonadota</taxon>
        <taxon>Alphaproteobacteria</taxon>
        <taxon>Rhodospirillales</taxon>
        <taxon>Dongiaceae</taxon>
        <taxon>Dongia</taxon>
    </lineage>
</organism>
<keyword evidence="2" id="KW-1133">Transmembrane helix</keyword>
<dbReference type="Pfam" id="PF08447">
    <property type="entry name" value="PAS_3"/>
    <property type="match status" value="1"/>
</dbReference>
<dbReference type="PROSITE" id="PS50883">
    <property type="entry name" value="EAL"/>
    <property type="match status" value="1"/>
</dbReference>
<proteinExistence type="predicted"/>
<dbReference type="NCBIfam" id="TIGR00229">
    <property type="entry name" value="sensory_box"/>
    <property type="match status" value="1"/>
</dbReference>
<evidence type="ECO:0000256" key="2">
    <source>
        <dbReference type="SAM" id="Phobius"/>
    </source>
</evidence>
<evidence type="ECO:0000259" key="3">
    <source>
        <dbReference type="PROSITE" id="PS50113"/>
    </source>
</evidence>
<dbReference type="Proteomes" id="UP000295783">
    <property type="component" value="Unassembled WGS sequence"/>
</dbReference>
<dbReference type="SMART" id="SM00267">
    <property type="entry name" value="GGDEF"/>
    <property type="match status" value="1"/>
</dbReference>
<dbReference type="InterPro" id="IPR001633">
    <property type="entry name" value="EAL_dom"/>
</dbReference>
<dbReference type="InterPro" id="IPR000160">
    <property type="entry name" value="GGDEF_dom"/>
</dbReference>
<evidence type="ECO:0000313" key="6">
    <source>
        <dbReference type="EMBL" id="TDQ80790.1"/>
    </source>
</evidence>
<dbReference type="InterPro" id="IPR000014">
    <property type="entry name" value="PAS"/>
</dbReference>
<dbReference type="Pfam" id="PF00990">
    <property type="entry name" value="GGDEF"/>
    <property type="match status" value="1"/>
</dbReference>
<dbReference type="SMART" id="SM00091">
    <property type="entry name" value="PAS"/>
    <property type="match status" value="1"/>
</dbReference>
<feature type="compositionally biased region" description="Polar residues" evidence="1">
    <location>
        <begin position="1"/>
        <end position="12"/>
    </location>
</feature>
<feature type="domain" description="EAL" evidence="4">
    <location>
        <begin position="778"/>
        <end position="1033"/>
    </location>
</feature>
<dbReference type="Pfam" id="PF05226">
    <property type="entry name" value="CHASE2"/>
    <property type="match status" value="1"/>
</dbReference>
<accession>A0A4R6WND1</accession>
<dbReference type="Pfam" id="PF00563">
    <property type="entry name" value="EAL"/>
    <property type="match status" value="1"/>
</dbReference>
<dbReference type="Gene3D" id="3.30.450.20">
    <property type="entry name" value="PAS domain"/>
    <property type="match status" value="1"/>
</dbReference>
<dbReference type="InterPro" id="IPR029787">
    <property type="entry name" value="Nucleotide_cyclase"/>
</dbReference>
<dbReference type="SMART" id="SM01080">
    <property type="entry name" value="CHASE2"/>
    <property type="match status" value="1"/>
</dbReference>
<dbReference type="SUPFAM" id="SSF55073">
    <property type="entry name" value="Nucleotide cyclase"/>
    <property type="match status" value="1"/>
</dbReference>
<feature type="transmembrane region" description="Helical" evidence="2">
    <location>
        <begin position="410"/>
        <end position="431"/>
    </location>
</feature>
<keyword evidence="2" id="KW-0472">Membrane</keyword>
<evidence type="ECO:0000259" key="5">
    <source>
        <dbReference type="PROSITE" id="PS50887"/>
    </source>
</evidence>
<dbReference type="RefSeq" id="WP_133614139.1">
    <property type="nucleotide sequence ID" value="NZ_SNYW01000010.1"/>
</dbReference>
<dbReference type="SUPFAM" id="SSF55785">
    <property type="entry name" value="PYP-like sensor domain (PAS domain)"/>
    <property type="match status" value="1"/>
</dbReference>
<feature type="domain" description="GGDEF" evidence="5">
    <location>
        <begin position="634"/>
        <end position="769"/>
    </location>
</feature>
<dbReference type="SUPFAM" id="SSF141868">
    <property type="entry name" value="EAL domain-like"/>
    <property type="match status" value="1"/>
</dbReference>
<dbReference type="SMART" id="SM00052">
    <property type="entry name" value="EAL"/>
    <property type="match status" value="1"/>
</dbReference>
<dbReference type="PANTHER" id="PTHR44757:SF2">
    <property type="entry name" value="BIOFILM ARCHITECTURE MAINTENANCE PROTEIN MBAA"/>
    <property type="match status" value="1"/>
</dbReference>
<dbReference type="OrthoDB" id="7251575at2"/>
<dbReference type="InterPro" id="IPR001610">
    <property type="entry name" value="PAC"/>
</dbReference>
<dbReference type="AlphaFoldDB" id="A0A4R6WND1"/>
<feature type="domain" description="PAC" evidence="3">
    <location>
        <begin position="549"/>
        <end position="601"/>
    </location>
</feature>
<dbReference type="InterPro" id="IPR007890">
    <property type="entry name" value="CHASE2"/>
</dbReference>
<protein>
    <submittedName>
        <fullName evidence="6">PAS domain S-box-containing protein/diguanylate cyclase (GGDEF)-like protein</fullName>
    </submittedName>
</protein>
<dbReference type="InterPro" id="IPR043128">
    <property type="entry name" value="Rev_trsase/Diguanyl_cyclase"/>
</dbReference>
<keyword evidence="2" id="KW-0812">Transmembrane</keyword>
<dbReference type="InterPro" id="IPR035919">
    <property type="entry name" value="EAL_sf"/>
</dbReference>
<dbReference type="PANTHER" id="PTHR44757">
    <property type="entry name" value="DIGUANYLATE CYCLASE DGCP"/>
    <property type="match status" value="1"/>
</dbReference>
<dbReference type="CDD" id="cd01949">
    <property type="entry name" value="GGDEF"/>
    <property type="match status" value="1"/>
</dbReference>
<evidence type="ECO:0000256" key="1">
    <source>
        <dbReference type="SAM" id="MobiDB-lite"/>
    </source>
</evidence>